<accession>A0A0F7KNZ3</accession>
<keyword evidence="3" id="KW-1185">Reference proteome</keyword>
<sequence>MADSSAIEWTDATWNPVTGCTKITRGCDNCYAERFAERFRGVSGHPFESGFDLTIRPGRLKQPLSWRRPRMIFVNSMSDLFHKDVPREFVDSVFSTMEDAHWHVFQLLTKRSSRMQKYLQQRYTERPCPENIWCGVSVEDSQAKSRVEHLRHAPAGARFLSIEPLLGPVGTLNLEGIHWVIAGGESGPRARPMDPQWVREVRDECVRQDVAFFFKQWGGFRPKDGGRELDGREWNGFPHNKLSSHSESYEEAR</sequence>
<dbReference type="AlphaFoldDB" id="A0A0F7KNZ3"/>
<dbReference type="OrthoDB" id="9787478at2"/>
<evidence type="ECO:0000313" key="3">
    <source>
        <dbReference type="Proteomes" id="UP000034392"/>
    </source>
</evidence>
<dbReference type="STRING" id="1267766.WYH_01183"/>
<dbReference type="RefSeq" id="WP_046903093.1">
    <property type="nucleotide sequence ID" value="NZ_CP011452.2"/>
</dbReference>
<dbReference type="Proteomes" id="UP000034392">
    <property type="component" value="Chromosome"/>
</dbReference>
<organism evidence="2 3">
    <name type="scientific">Croceibacterium atlanticum</name>
    <dbReference type="NCBI Taxonomy" id="1267766"/>
    <lineage>
        <taxon>Bacteria</taxon>
        <taxon>Pseudomonadati</taxon>
        <taxon>Pseudomonadota</taxon>
        <taxon>Alphaproteobacteria</taxon>
        <taxon>Sphingomonadales</taxon>
        <taxon>Erythrobacteraceae</taxon>
        <taxon>Croceibacterium</taxon>
    </lineage>
</organism>
<dbReference type="KEGG" id="aay:WYH_01183"/>
<gene>
    <name evidence="2" type="ORF">WYH_01183</name>
</gene>
<reference evidence="2" key="1">
    <citation type="submission" date="2015-05" db="EMBL/GenBank/DDBJ databases">
        <title>The complete genome of Altererythrobacter atlanticus strain 26DY36.</title>
        <authorList>
            <person name="Wu Y.-H."/>
            <person name="Cheng H."/>
            <person name="Wu X.-W."/>
        </authorList>
    </citation>
    <scope>NUCLEOTIDE SEQUENCE [LARGE SCALE GENOMIC DNA]</scope>
    <source>
        <strain evidence="2">26DY36</strain>
    </source>
</reference>
<protein>
    <submittedName>
        <fullName evidence="2">Phage protein Gp37/Gp68</fullName>
    </submittedName>
</protein>
<dbReference type="InterPro" id="IPR011101">
    <property type="entry name" value="DUF5131"/>
</dbReference>
<evidence type="ECO:0000256" key="1">
    <source>
        <dbReference type="SAM" id="MobiDB-lite"/>
    </source>
</evidence>
<dbReference type="EMBL" id="CP011452">
    <property type="protein sequence ID" value="AKH42228.1"/>
    <property type="molecule type" value="Genomic_DNA"/>
</dbReference>
<proteinExistence type="predicted"/>
<dbReference type="Pfam" id="PF07505">
    <property type="entry name" value="DUF5131"/>
    <property type="match status" value="1"/>
</dbReference>
<evidence type="ECO:0000313" key="2">
    <source>
        <dbReference type="EMBL" id="AKH42228.1"/>
    </source>
</evidence>
<feature type="region of interest" description="Disordered" evidence="1">
    <location>
        <begin position="231"/>
        <end position="253"/>
    </location>
</feature>
<name>A0A0F7KNZ3_9SPHN</name>
<dbReference type="PATRIC" id="fig|1267766.3.peg.1190"/>